<sequence>MTSSPEIVGDEDVDSPNLSAQASEEYSSAVKPTPSSPGPIRQNTAPLASPSANPRPKNLRNLTLPSLVSPSASSSSATTLQPGQYQSLAEGAANIAGLPPIHDVSTPGTPSFLTKPGTPLLRPGTPGTPSLAPRTPLLSRTPLSPSSPLPSAAPPTSTTTKTPTTAKGKLKSFLPRSHHEAHSYFLAKIEVQQLANVPFVRGEFGVRWKLRNSVGLGEVKASDKLGGQGEEAGLLGKMKARSHNKGKAKDDHQGASEFGLSHPLANGSSPSLISEVSQHSNSMNSYSSYSSTDSYSSRSTSFGTSGSGASIATNTTTVTSTPSSTATRKTKVAPSGNLSRNFFSPPTGSPNSTSPNGYGINQYLFSSTSTSKAYEESLLFSPTYQQSFASNAALGVGAIPTSPGLDGPLSPGMMNALSPTGTITQANAGSHPLGFGVLSPRDGTFAPGGIPEANLSPPRGITPYKRLKDHSITFAYPLNAIIKFDIARNSNQQGNPKHNLSPSEFKLVVMQRVIPDDPDGVPQNPRLGAVYLNLAEYVGKGKVERRYLLKESRVNATLKISIEMTYVSGNTDYIAPPLPKAEIMGDIENFLAQNDTLYKQRTKDIYAYTYGPYRDKEELDMDLLGRVDGLEDEATLAEDRLKDPYALPSESESELDEQGSSAAVQARRDFLRSLNIPLPAPAPPKAPSIQSDKESEKARRRLIRREERRQKFRLELETNPSALPPVSGESASESEVDADTESDADAFESAPEDDGVLAMKGAGDDDSVAHTDDGQSSLDHDRQHHPRSRRHQHVELAAFDVQRLPVAYGPKTTEALIDAIFNPTVTTDKRRENPFTVYMDPEELDAMSEQERRMLMMQYGGPHVQGMMAGMPMNPGFGQPPPVGRSFSRDTTSTSTTTSESGGSGGNDEGFFGRLKSPGEETIVGVPTKASTGLGLGIEGVLAGQTVGAGGIPLDRDRDATIGRASEKVAGGGVGAMLHQYYRSRKEKIKEVRKKAKPRRSETASTSASEDSHVYYQNPYGQSANPATNVLGSPVYFQEPSTMDDEQSDFSKHQRNNTGGTVEIRSLDMVMDTRAGFPLFLL</sequence>
<feature type="compositionally biased region" description="Polar residues" evidence="1">
    <location>
        <begin position="266"/>
        <end position="276"/>
    </location>
</feature>
<accession>A8P0R4</accession>
<feature type="compositionally biased region" description="Low complexity" evidence="1">
    <location>
        <begin position="884"/>
        <end position="901"/>
    </location>
</feature>
<dbReference type="EMBL" id="AACS02000006">
    <property type="protein sequence ID" value="EAU83829.1"/>
    <property type="molecule type" value="Genomic_DNA"/>
</dbReference>
<dbReference type="GeneID" id="6014518"/>
<dbReference type="PROSITE" id="PS51840">
    <property type="entry name" value="C2_NT"/>
    <property type="match status" value="1"/>
</dbReference>
<feature type="region of interest" description="Disordered" evidence="1">
    <location>
        <begin position="988"/>
        <end position="1012"/>
    </location>
</feature>
<dbReference type="VEuPathDB" id="FungiDB:CC1G_09498"/>
<feature type="region of interest" description="Disordered" evidence="1">
    <location>
        <begin position="99"/>
        <end position="174"/>
    </location>
</feature>
<evidence type="ECO:0000259" key="2">
    <source>
        <dbReference type="PROSITE" id="PS51840"/>
    </source>
</evidence>
<feature type="compositionally biased region" description="Low complexity" evidence="1">
    <location>
        <begin position="277"/>
        <end position="327"/>
    </location>
</feature>
<feature type="region of interest" description="Disordered" evidence="1">
    <location>
        <begin position="1"/>
        <end position="85"/>
    </location>
</feature>
<protein>
    <recommendedName>
        <fullName evidence="2">C2 NT-type domain-containing protein</fullName>
    </recommendedName>
</protein>
<reference evidence="3 4" key="1">
    <citation type="journal article" date="2010" name="Proc. Natl. Acad. Sci. U.S.A.">
        <title>Insights into evolution of multicellular fungi from the assembled chromosomes of the mushroom Coprinopsis cinerea (Coprinus cinereus).</title>
        <authorList>
            <person name="Stajich J.E."/>
            <person name="Wilke S.K."/>
            <person name="Ahren D."/>
            <person name="Au C.H."/>
            <person name="Birren B.W."/>
            <person name="Borodovsky M."/>
            <person name="Burns C."/>
            <person name="Canback B."/>
            <person name="Casselton L.A."/>
            <person name="Cheng C.K."/>
            <person name="Deng J."/>
            <person name="Dietrich F.S."/>
            <person name="Fargo D.C."/>
            <person name="Farman M.L."/>
            <person name="Gathman A.C."/>
            <person name="Goldberg J."/>
            <person name="Guigo R."/>
            <person name="Hoegger P.J."/>
            <person name="Hooker J.B."/>
            <person name="Huggins A."/>
            <person name="James T.Y."/>
            <person name="Kamada T."/>
            <person name="Kilaru S."/>
            <person name="Kodira C."/>
            <person name="Kues U."/>
            <person name="Kupfer D."/>
            <person name="Kwan H.S."/>
            <person name="Lomsadze A."/>
            <person name="Li W."/>
            <person name="Lilly W.W."/>
            <person name="Ma L.J."/>
            <person name="Mackey A.J."/>
            <person name="Manning G."/>
            <person name="Martin F."/>
            <person name="Muraguchi H."/>
            <person name="Natvig D.O."/>
            <person name="Palmerini H."/>
            <person name="Ramesh M.A."/>
            <person name="Rehmeyer C.J."/>
            <person name="Roe B.A."/>
            <person name="Shenoy N."/>
            <person name="Stanke M."/>
            <person name="Ter-Hovhannisyan V."/>
            <person name="Tunlid A."/>
            <person name="Velagapudi R."/>
            <person name="Vision T.J."/>
            <person name="Zeng Q."/>
            <person name="Zolan M.E."/>
            <person name="Pukkila P.J."/>
        </authorList>
    </citation>
    <scope>NUCLEOTIDE SEQUENCE [LARGE SCALE GENOMIC DNA]</scope>
    <source>
        <strain evidence="4">Okayama-7 / 130 / ATCC MYA-4618 / FGSC 9003</strain>
    </source>
</reference>
<feature type="region of interest" description="Disordered" evidence="1">
    <location>
        <begin position="878"/>
        <end position="919"/>
    </location>
</feature>
<comment type="caution">
    <text evidence="3">The sequence shown here is derived from an EMBL/GenBank/DDBJ whole genome shotgun (WGS) entry which is preliminary data.</text>
</comment>
<feature type="compositionally biased region" description="Low complexity" evidence="1">
    <location>
        <begin position="62"/>
        <end position="80"/>
    </location>
</feature>
<feature type="compositionally biased region" description="Basic residues" evidence="1">
    <location>
        <begin position="988"/>
        <end position="998"/>
    </location>
</feature>
<dbReference type="OrthoDB" id="3365224at2759"/>
<evidence type="ECO:0000313" key="4">
    <source>
        <dbReference type="Proteomes" id="UP000001861"/>
    </source>
</evidence>
<feature type="domain" description="C2 NT-type" evidence="2">
    <location>
        <begin position="175"/>
        <end position="566"/>
    </location>
</feature>
<feature type="compositionally biased region" description="Low complexity" evidence="1">
    <location>
        <begin position="154"/>
        <end position="167"/>
    </location>
</feature>
<gene>
    <name evidence="3" type="ORF">CC1G_09498</name>
</gene>
<dbReference type="Pfam" id="PF10358">
    <property type="entry name" value="NT-C2"/>
    <property type="match status" value="1"/>
</dbReference>
<organism evidence="3 4">
    <name type="scientific">Coprinopsis cinerea (strain Okayama-7 / 130 / ATCC MYA-4618 / FGSC 9003)</name>
    <name type="common">Inky cap fungus</name>
    <name type="synonym">Hormographiella aspergillata</name>
    <dbReference type="NCBI Taxonomy" id="240176"/>
    <lineage>
        <taxon>Eukaryota</taxon>
        <taxon>Fungi</taxon>
        <taxon>Dikarya</taxon>
        <taxon>Basidiomycota</taxon>
        <taxon>Agaricomycotina</taxon>
        <taxon>Agaricomycetes</taxon>
        <taxon>Agaricomycetidae</taxon>
        <taxon>Agaricales</taxon>
        <taxon>Agaricineae</taxon>
        <taxon>Psathyrellaceae</taxon>
        <taxon>Coprinopsis</taxon>
    </lineage>
</organism>
<dbReference type="InParanoid" id="A8P0R4"/>
<dbReference type="eggNOG" id="ENOG502SDZE">
    <property type="taxonomic scope" value="Eukaryota"/>
</dbReference>
<dbReference type="PANTHER" id="PTHR21456:SF1">
    <property type="entry name" value="C2 NT-TYPE DOMAIN-CONTAINING PROTEIN"/>
    <property type="match status" value="1"/>
</dbReference>
<proteinExistence type="predicted"/>
<feature type="compositionally biased region" description="Basic and acidic residues" evidence="1">
    <location>
        <begin position="767"/>
        <end position="782"/>
    </location>
</feature>
<feature type="compositionally biased region" description="Acidic residues" evidence="1">
    <location>
        <begin position="732"/>
        <end position="755"/>
    </location>
</feature>
<feature type="compositionally biased region" description="Polar residues" evidence="1">
    <location>
        <begin position="41"/>
        <end position="52"/>
    </location>
</feature>
<dbReference type="InterPro" id="IPR039931">
    <property type="entry name" value="EEIG1/2-like"/>
</dbReference>
<dbReference type="PANTHER" id="PTHR21456">
    <property type="entry name" value="FAMILY WITH SEQUENCE SIMILARITY 102"/>
    <property type="match status" value="1"/>
</dbReference>
<keyword evidence="4" id="KW-1185">Reference proteome</keyword>
<feature type="compositionally biased region" description="Basic and acidic residues" evidence="1">
    <location>
        <begin position="704"/>
        <end position="716"/>
    </location>
</feature>
<name>A8P0R4_COPC7</name>
<feature type="region of interest" description="Disordered" evidence="1">
    <location>
        <begin position="244"/>
        <end position="355"/>
    </location>
</feature>
<feature type="region of interest" description="Disordered" evidence="1">
    <location>
        <begin position="637"/>
        <end position="791"/>
    </location>
</feature>
<dbReference type="Proteomes" id="UP000001861">
    <property type="component" value="Unassembled WGS sequence"/>
</dbReference>
<dbReference type="RefSeq" id="XP_001837947.1">
    <property type="nucleotide sequence ID" value="XM_001837895.1"/>
</dbReference>
<dbReference type="AlphaFoldDB" id="A8P0R4"/>
<feature type="compositionally biased region" description="Low complexity" evidence="1">
    <location>
        <begin position="113"/>
        <end position="144"/>
    </location>
</feature>
<dbReference type="InterPro" id="IPR019448">
    <property type="entry name" value="NT-C2"/>
</dbReference>
<dbReference type="KEGG" id="cci:CC1G_09498"/>
<evidence type="ECO:0000256" key="1">
    <source>
        <dbReference type="SAM" id="MobiDB-lite"/>
    </source>
</evidence>
<evidence type="ECO:0000313" key="3">
    <source>
        <dbReference type="EMBL" id="EAU83829.1"/>
    </source>
</evidence>
<feature type="compositionally biased region" description="Polar residues" evidence="1">
    <location>
        <begin position="16"/>
        <end position="26"/>
    </location>
</feature>
<feature type="compositionally biased region" description="Low complexity" evidence="1">
    <location>
        <begin position="344"/>
        <end position="355"/>
    </location>
</feature>